<keyword evidence="3" id="KW-1185">Reference proteome</keyword>
<dbReference type="EMBL" id="JAMBEP010000002">
    <property type="protein sequence ID" value="MCL1635401.1"/>
    <property type="molecule type" value="Genomic_DNA"/>
</dbReference>
<protein>
    <submittedName>
        <fullName evidence="2">DUF1311 domain-containing protein</fullName>
    </submittedName>
</protein>
<name>A0ABT0MKI7_9GAMM</name>
<dbReference type="Proteomes" id="UP001431217">
    <property type="component" value="Unassembled WGS sequence"/>
</dbReference>
<reference evidence="2 3" key="1">
    <citation type="submission" date="2022-05" db="EMBL/GenBank/DDBJ databases">
        <title>Luteimonas sp. SX5, whole genome shotgun sequencing project.</title>
        <authorList>
            <person name="Zhao G."/>
            <person name="Shen L."/>
        </authorList>
    </citation>
    <scope>NUCLEOTIDE SEQUENCE [LARGE SCALE GENOMIC DNA]</scope>
    <source>
        <strain evidence="2 3">SX5</strain>
    </source>
</reference>
<gene>
    <name evidence="2" type="ORF">M2650_12295</name>
</gene>
<sequence length="343" mass="38929">MDTSMEKLANSCGFLVLVTNPMDLGRILMDEPTKNEASSLQKSRINFLFHPGLLITALTAGFAIAQTVNAQNAPDLSNTNRMDCFAIGDTRKREECFSHYRSQEIEECERAMPHACKPYKEMHALDLELDQLNARAINSVRSTYHAHTSNDAAYLSDLLDYLNSSDQAWRDYRDAECLLEPFIQGISRREAPNLTEACRAVKTRARIRDLTELFQLLNDTRTILAPPICPSEDFAVFLAAFMADQNMQRTFTSYPFVSIEYQSQDLEADPKIRRLNSYEIEFPLILKKEDLASKGVRLDITEKESGVKEVSTYSVGGGAYSRVYRFEWVNKCWHATSLIDAST</sequence>
<evidence type="ECO:0000259" key="1">
    <source>
        <dbReference type="Pfam" id="PF07007"/>
    </source>
</evidence>
<dbReference type="Gene3D" id="1.20.1270.180">
    <property type="match status" value="1"/>
</dbReference>
<evidence type="ECO:0000313" key="2">
    <source>
        <dbReference type="EMBL" id="MCL1635401.1"/>
    </source>
</evidence>
<feature type="domain" description="Lysozyme inhibitor LprI-like N-terminal" evidence="1">
    <location>
        <begin position="132"/>
        <end position="210"/>
    </location>
</feature>
<evidence type="ECO:0000313" key="3">
    <source>
        <dbReference type="Proteomes" id="UP001431217"/>
    </source>
</evidence>
<dbReference type="InterPro" id="IPR009739">
    <property type="entry name" value="LprI-like_N"/>
</dbReference>
<accession>A0ABT0MKI7</accession>
<organism evidence="2 3">
    <name type="scientific">Luteimonas galliterrae</name>
    <dbReference type="NCBI Taxonomy" id="2940486"/>
    <lineage>
        <taxon>Bacteria</taxon>
        <taxon>Pseudomonadati</taxon>
        <taxon>Pseudomonadota</taxon>
        <taxon>Gammaproteobacteria</taxon>
        <taxon>Lysobacterales</taxon>
        <taxon>Lysobacteraceae</taxon>
        <taxon>Luteimonas</taxon>
    </lineage>
</organism>
<proteinExistence type="predicted"/>
<dbReference type="Pfam" id="PF07007">
    <property type="entry name" value="LprI"/>
    <property type="match status" value="1"/>
</dbReference>
<comment type="caution">
    <text evidence="2">The sequence shown here is derived from an EMBL/GenBank/DDBJ whole genome shotgun (WGS) entry which is preliminary data.</text>
</comment>